<organism evidence="16 17">
    <name type="scientific">Sphingobium herbicidovorans (strain ATCC 700291 / DSM 11019 / CCUG 56400 / KCTC 2939 / LMG 18315 / NBRC 16415 / MH)</name>
    <name type="common">Sphingomonas herbicidovorans</name>
    <dbReference type="NCBI Taxonomy" id="1219045"/>
    <lineage>
        <taxon>Bacteria</taxon>
        <taxon>Pseudomonadati</taxon>
        <taxon>Pseudomonadota</taxon>
        <taxon>Alphaproteobacteria</taxon>
        <taxon>Sphingomonadales</taxon>
        <taxon>Sphingomonadaceae</taxon>
        <taxon>Sphingobium</taxon>
    </lineage>
</organism>
<dbReference type="PRINTS" id="PR00811">
    <property type="entry name" value="BCTERIALGSPD"/>
</dbReference>
<feature type="region of interest" description="Disordered" evidence="11">
    <location>
        <begin position="295"/>
        <end position="318"/>
    </location>
</feature>
<comment type="similarity">
    <text evidence="2">Belongs to the bacterial secretin family. GSP D subfamily.</text>
</comment>
<feature type="domain" description="NolW-like" evidence="14">
    <location>
        <begin position="185"/>
        <end position="252"/>
    </location>
</feature>
<evidence type="ECO:0000256" key="9">
    <source>
        <dbReference type="ARBA" id="ARBA00023237"/>
    </source>
</evidence>
<keyword evidence="9" id="KW-0998">Cell outer membrane</keyword>
<dbReference type="eggNOG" id="COG4796">
    <property type="taxonomic scope" value="Bacteria"/>
</dbReference>
<dbReference type="STRING" id="76947.GCA_002080435_02854"/>
<evidence type="ECO:0000313" key="16">
    <source>
        <dbReference type="EMBL" id="KFG89606.1"/>
    </source>
</evidence>
<comment type="caution">
    <text evidence="16">The sequence shown here is derived from an EMBL/GenBank/DDBJ whole genome shotgun (WGS) entry which is preliminary data.</text>
</comment>
<feature type="chain" id="PRO_5001813043" evidence="12">
    <location>
        <begin position="26"/>
        <end position="726"/>
    </location>
</feature>
<evidence type="ECO:0000256" key="1">
    <source>
        <dbReference type="ARBA" id="ARBA00004442"/>
    </source>
</evidence>
<evidence type="ECO:0000256" key="7">
    <source>
        <dbReference type="ARBA" id="ARBA00022927"/>
    </source>
</evidence>
<accession>A0A086P888</accession>
<dbReference type="Proteomes" id="UP000024284">
    <property type="component" value="Unassembled WGS sequence"/>
</dbReference>
<dbReference type="InterPro" id="IPR038591">
    <property type="entry name" value="NolW-like_sf"/>
</dbReference>
<feature type="signal peptide" evidence="12">
    <location>
        <begin position="1"/>
        <end position="25"/>
    </location>
</feature>
<evidence type="ECO:0000256" key="12">
    <source>
        <dbReference type="SAM" id="SignalP"/>
    </source>
</evidence>
<keyword evidence="6 12" id="KW-0732">Signal</keyword>
<evidence type="ECO:0000256" key="2">
    <source>
        <dbReference type="ARBA" id="ARBA00006980"/>
    </source>
</evidence>
<dbReference type="PANTHER" id="PTHR30332">
    <property type="entry name" value="PROBABLE GENERAL SECRETION PATHWAY PROTEIN D"/>
    <property type="match status" value="1"/>
</dbReference>
<dbReference type="RefSeq" id="WP_037466352.1">
    <property type="nucleotide sequence ID" value="NZ_BCZD01000008.1"/>
</dbReference>
<evidence type="ECO:0000256" key="11">
    <source>
        <dbReference type="SAM" id="MobiDB-lite"/>
    </source>
</evidence>
<dbReference type="Gene3D" id="3.30.1370.120">
    <property type="match status" value="3"/>
</dbReference>
<feature type="region of interest" description="Disordered" evidence="11">
    <location>
        <begin position="707"/>
        <end position="726"/>
    </location>
</feature>
<evidence type="ECO:0000313" key="17">
    <source>
        <dbReference type="Proteomes" id="UP000024284"/>
    </source>
</evidence>
<keyword evidence="4" id="KW-1134">Transmembrane beta strand</keyword>
<dbReference type="InterPro" id="IPR049371">
    <property type="entry name" value="GspD-like_N0"/>
</dbReference>
<sequence>MTRKLLLSASLALVLAAPIASPVLAQQTLNVRDADIRAFIQDAARVTGRTFIIDNRVQGKVSVVTDRPLSRSEYFEIFLSTLRANGLVAVPAPGGAYRIQPADGAAGQPSVVGRGSNRNQFVTEVFRLRSIDAASALETLRPLVSKDGSVTANRAGNSVVVADYADNIGRIRQVLARIDRDTAATQTVTLRNAGAREIATSLQALVQSGGEGAQRAATIVPIDSSNSVAIRGDSGTVARLAQMARDLDRQAASGTEIRVYWLEHADAEKLLPVLQQLVGQSAGSAVTASVPVAADGPPPPAAAPAAMPSSGSSGSGISTRGPAIVTRYEGANAIIVAANSDVQRMLGETIRQLDTRREQVLVEAIIVEISDAAAKKLGVQFLIGSTKTGFAATNYSNASPNLLTIAGAVAARELGDRTTVTVESNGTTTTTTSRNSSDLESTLAEAAFNSLTSATGVIGGLGTQIGQNGIFGAIINAVKSDTDSNILSTPSVMTLDNQKASILVGQQVPITTGEALSQNFDNQFRTVQRQDVGVKLEVKPQINTGGAIKLFLKQEVSSVAGPVSNSSSDLIINKREIETTVTVDDGEILALGGLLDDNERKTIERIPLLSDIPGLGELFKSRSKSRTKTNLMIFIRPTILRSKEDAQRLTQQRYGYVRDMQLRRNPDVEPSIDELVRDYMGATPPAAATQASDAVVQPPVEVIEPTARRSSSVVRPIDVPVSGSQR</sequence>
<dbReference type="GO" id="GO:0015627">
    <property type="term" value="C:type II protein secretion system complex"/>
    <property type="evidence" value="ECO:0007669"/>
    <property type="project" value="InterPro"/>
</dbReference>
<keyword evidence="17" id="KW-1185">Reference proteome</keyword>
<dbReference type="InterPro" id="IPR013356">
    <property type="entry name" value="T2SS_GspD"/>
</dbReference>
<proteinExistence type="inferred from homology"/>
<evidence type="ECO:0000259" key="15">
    <source>
        <dbReference type="Pfam" id="PF21305"/>
    </source>
</evidence>
<reference evidence="16" key="1">
    <citation type="submission" date="2014-08" db="EMBL/GenBank/DDBJ databases">
        <title>Draft genome sequences of Sphingobium herbicidovorans.</title>
        <authorList>
            <person name="Gan H.M."/>
            <person name="Gan H.Y."/>
            <person name="Savka M.A."/>
        </authorList>
    </citation>
    <scope>NUCLEOTIDE SEQUENCE [LARGE SCALE GENOMIC DNA]</scope>
    <source>
        <strain evidence="16">NBRC 16415</strain>
    </source>
</reference>
<keyword evidence="8" id="KW-0472">Membrane</keyword>
<keyword evidence="3 10" id="KW-0813">Transport</keyword>
<keyword evidence="5" id="KW-0812">Transmembrane</keyword>
<evidence type="ECO:0000256" key="4">
    <source>
        <dbReference type="ARBA" id="ARBA00022452"/>
    </source>
</evidence>
<dbReference type="NCBIfam" id="TIGR02517">
    <property type="entry name" value="type_II_gspD"/>
    <property type="match status" value="1"/>
</dbReference>
<dbReference type="Pfam" id="PF03958">
    <property type="entry name" value="Secretin_N"/>
    <property type="match status" value="3"/>
</dbReference>
<protein>
    <submittedName>
        <fullName evidence="16">General secretion pathway protein D</fullName>
    </submittedName>
</protein>
<evidence type="ECO:0000259" key="13">
    <source>
        <dbReference type="Pfam" id="PF00263"/>
    </source>
</evidence>
<evidence type="ECO:0000256" key="3">
    <source>
        <dbReference type="ARBA" id="ARBA00022448"/>
    </source>
</evidence>
<dbReference type="EMBL" id="JFZA02000023">
    <property type="protein sequence ID" value="KFG89606.1"/>
    <property type="molecule type" value="Genomic_DNA"/>
</dbReference>
<gene>
    <name evidence="16" type="ORF">BV98_002412</name>
</gene>
<dbReference type="GO" id="GO:0009279">
    <property type="term" value="C:cell outer membrane"/>
    <property type="evidence" value="ECO:0007669"/>
    <property type="project" value="UniProtKB-SubCell"/>
</dbReference>
<dbReference type="InterPro" id="IPR050810">
    <property type="entry name" value="Bact_Secretion_Sys_Channel"/>
</dbReference>
<feature type="domain" description="Type II/III secretion system secretin-like" evidence="13">
    <location>
        <begin position="477"/>
        <end position="641"/>
    </location>
</feature>
<evidence type="ECO:0000256" key="8">
    <source>
        <dbReference type="ARBA" id="ARBA00023136"/>
    </source>
</evidence>
<evidence type="ECO:0000256" key="6">
    <source>
        <dbReference type="ARBA" id="ARBA00022729"/>
    </source>
</evidence>
<dbReference type="AlphaFoldDB" id="A0A086P888"/>
<feature type="compositionally biased region" description="Low complexity" evidence="11">
    <location>
        <begin position="303"/>
        <end position="318"/>
    </location>
</feature>
<dbReference type="eggNOG" id="COG1450">
    <property type="taxonomic scope" value="Bacteria"/>
</dbReference>
<dbReference type="PATRIC" id="fig|1219045.3.peg.2446"/>
<dbReference type="OrthoDB" id="9775455at2"/>
<keyword evidence="7" id="KW-0653">Protein transport</keyword>
<evidence type="ECO:0000259" key="14">
    <source>
        <dbReference type="Pfam" id="PF03958"/>
    </source>
</evidence>
<dbReference type="Pfam" id="PF00263">
    <property type="entry name" value="Secretin"/>
    <property type="match status" value="1"/>
</dbReference>
<dbReference type="PANTHER" id="PTHR30332:SF24">
    <property type="entry name" value="SECRETIN GSPD-RELATED"/>
    <property type="match status" value="1"/>
</dbReference>
<dbReference type="InterPro" id="IPR004846">
    <property type="entry name" value="T2SS/T3SS_dom"/>
</dbReference>
<dbReference type="GO" id="GO:0015628">
    <property type="term" value="P:protein secretion by the type II secretion system"/>
    <property type="evidence" value="ECO:0007669"/>
    <property type="project" value="InterPro"/>
</dbReference>
<dbReference type="InterPro" id="IPR001775">
    <property type="entry name" value="GspD/PilQ"/>
</dbReference>
<evidence type="ECO:0000256" key="5">
    <source>
        <dbReference type="ARBA" id="ARBA00022692"/>
    </source>
</evidence>
<feature type="domain" description="NolW-like" evidence="14">
    <location>
        <begin position="123"/>
        <end position="181"/>
    </location>
</feature>
<comment type="subcellular location">
    <subcellularLocation>
        <location evidence="1 10">Cell outer membrane</location>
    </subcellularLocation>
</comment>
<feature type="domain" description="GspD-like N0" evidence="15">
    <location>
        <begin position="29"/>
        <end position="99"/>
    </location>
</feature>
<dbReference type="InterPro" id="IPR005644">
    <property type="entry name" value="NolW-like"/>
</dbReference>
<name>A0A086P888_SPHHM</name>
<feature type="domain" description="NolW-like" evidence="14">
    <location>
        <begin position="258"/>
        <end position="359"/>
    </location>
</feature>
<dbReference type="Pfam" id="PF21305">
    <property type="entry name" value="type_II_gspD_N0"/>
    <property type="match status" value="1"/>
</dbReference>
<evidence type="ECO:0000256" key="10">
    <source>
        <dbReference type="RuleBase" id="RU004004"/>
    </source>
</evidence>